<dbReference type="Pfam" id="PF19055">
    <property type="entry name" value="ABC2_membrane_7"/>
    <property type="match status" value="1"/>
</dbReference>
<evidence type="ECO:0000313" key="5">
    <source>
        <dbReference type="EMBL" id="MBA4667819.1"/>
    </source>
</evidence>
<keyword evidence="5" id="KW-0378">Hydrolase</keyword>
<feature type="domain" description="ABC transporter family G" evidence="4">
    <location>
        <begin position="21"/>
        <end position="91"/>
    </location>
</feature>
<dbReference type="InterPro" id="IPR043926">
    <property type="entry name" value="ABCG_dom"/>
</dbReference>
<proteinExistence type="inferred from homology"/>
<reference evidence="5" key="1">
    <citation type="journal article" date="2013" name="J. Plant Res.">
        <title>Effect of fungi and light on seed germination of three Opuntia species from semiarid lands of central Mexico.</title>
        <authorList>
            <person name="Delgado-Sanchez P."/>
            <person name="Jimenez-Bremont J.F."/>
            <person name="Guerrero-Gonzalez Mde L."/>
            <person name="Flores J."/>
        </authorList>
    </citation>
    <scope>NUCLEOTIDE SEQUENCE</scope>
    <source>
        <tissue evidence="5">Cladode</tissue>
    </source>
</reference>
<dbReference type="InterPro" id="IPR052215">
    <property type="entry name" value="Plant_ABCG"/>
</dbReference>
<comment type="similarity">
    <text evidence="1">Belongs to the ABC transporter superfamily. ABCG family. Eye pigment precursor importer (TC 3.A.1.204) subfamily.</text>
</comment>
<sequence>MSRIARTYRRDGRTIIASIRQPSSQVFRLFDNLCLLSSGKTVYFGAAGEAKEFFSSNGLPCPSLQNPSDHFLQMINYDFDEETEQDLPMKSTEEIVSILKGSYHSYELSESYQQVQAAISAICREVTTRCV</sequence>
<dbReference type="EMBL" id="GISG01237133">
    <property type="protein sequence ID" value="MBA4667819.1"/>
    <property type="molecule type" value="Transcribed_RNA"/>
</dbReference>
<dbReference type="PANTHER" id="PTHR48042">
    <property type="entry name" value="ABC TRANSPORTER G FAMILY MEMBER 11"/>
    <property type="match status" value="1"/>
</dbReference>
<dbReference type="PANTHER" id="PTHR48042:SF1">
    <property type="entry name" value="ABC TRANSPORTER G FAMILY MEMBER 11-LIKE"/>
    <property type="match status" value="1"/>
</dbReference>
<dbReference type="GO" id="GO:0016787">
    <property type="term" value="F:hydrolase activity"/>
    <property type="evidence" value="ECO:0007669"/>
    <property type="project" value="UniProtKB-KW"/>
</dbReference>
<evidence type="ECO:0000256" key="3">
    <source>
        <dbReference type="ARBA" id="ARBA00023136"/>
    </source>
</evidence>
<keyword evidence="3" id="KW-0472">Membrane</keyword>
<evidence type="ECO:0000259" key="4">
    <source>
        <dbReference type="Pfam" id="PF19055"/>
    </source>
</evidence>
<protein>
    <submittedName>
        <fullName evidence="5">Adenosinetriphosphatase</fullName>
        <ecNumber evidence="5">3.6.1.3</ecNumber>
    </submittedName>
</protein>
<accession>A0A7C9AGX0</accession>
<dbReference type="GO" id="GO:0140359">
    <property type="term" value="F:ABC-type transporter activity"/>
    <property type="evidence" value="ECO:0007669"/>
    <property type="project" value="InterPro"/>
</dbReference>
<reference evidence="5" key="2">
    <citation type="submission" date="2020-07" db="EMBL/GenBank/DDBJ databases">
        <authorList>
            <person name="Vera ALvarez R."/>
            <person name="Arias-Moreno D.M."/>
            <person name="Jimenez-Jacinto V."/>
            <person name="Jimenez-Bremont J.F."/>
            <person name="Swaminathan K."/>
            <person name="Moose S.P."/>
            <person name="Guerrero-Gonzalez M.L."/>
            <person name="Marino-Ramirez L."/>
            <person name="Landsman D."/>
            <person name="Rodriguez-Kessler M."/>
            <person name="Delgado-Sanchez P."/>
        </authorList>
    </citation>
    <scope>NUCLEOTIDE SEQUENCE</scope>
    <source>
        <tissue evidence="5">Cladode</tissue>
    </source>
</reference>
<dbReference type="AlphaFoldDB" id="A0A7C9AGX0"/>
<keyword evidence="2" id="KW-0813">Transport</keyword>
<evidence type="ECO:0000256" key="2">
    <source>
        <dbReference type="ARBA" id="ARBA00022448"/>
    </source>
</evidence>
<name>A0A7C9AGX0_OPUST</name>
<evidence type="ECO:0000256" key="1">
    <source>
        <dbReference type="ARBA" id="ARBA00005814"/>
    </source>
</evidence>
<organism evidence="5">
    <name type="scientific">Opuntia streptacantha</name>
    <name type="common">Prickly pear cactus</name>
    <name type="synonym">Opuntia cardona</name>
    <dbReference type="NCBI Taxonomy" id="393608"/>
    <lineage>
        <taxon>Eukaryota</taxon>
        <taxon>Viridiplantae</taxon>
        <taxon>Streptophyta</taxon>
        <taxon>Embryophyta</taxon>
        <taxon>Tracheophyta</taxon>
        <taxon>Spermatophyta</taxon>
        <taxon>Magnoliopsida</taxon>
        <taxon>eudicotyledons</taxon>
        <taxon>Gunneridae</taxon>
        <taxon>Pentapetalae</taxon>
        <taxon>Caryophyllales</taxon>
        <taxon>Cactineae</taxon>
        <taxon>Cactaceae</taxon>
        <taxon>Opuntioideae</taxon>
        <taxon>Opuntia</taxon>
    </lineage>
</organism>
<dbReference type="EC" id="3.6.1.3" evidence="5"/>